<gene>
    <name evidence="2" type="ORF">BU24DRAFT_423736</name>
</gene>
<accession>A0A6A5XQ20</accession>
<dbReference type="GeneID" id="54285723"/>
<dbReference type="EMBL" id="ML978070">
    <property type="protein sequence ID" value="KAF2014820.1"/>
    <property type="molecule type" value="Genomic_DNA"/>
</dbReference>
<keyword evidence="3" id="KW-1185">Reference proteome</keyword>
<dbReference type="RefSeq" id="XP_033383159.1">
    <property type="nucleotide sequence ID" value="XM_033528326.1"/>
</dbReference>
<name>A0A6A5XQ20_9PLEO</name>
<feature type="transmembrane region" description="Helical" evidence="1">
    <location>
        <begin position="7"/>
        <end position="27"/>
    </location>
</feature>
<keyword evidence="1" id="KW-0812">Transmembrane</keyword>
<protein>
    <submittedName>
        <fullName evidence="2">Uncharacterized protein</fullName>
    </submittedName>
</protein>
<keyword evidence="1" id="KW-0472">Membrane</keyword>
<dbReference type="OrthoDB" id="4731394at2759"/>
<reference evidence="2" key="1">
    <citation type="journal article" date="2020" name="Stud. Mycol.">
        <title>101 Dothideomycetes genomes: a test case for predicting lifestyles and emergence of pathogens.</title>
        <authorList>
            <person name="Haridas S."/>
            <person name="Albert R."/>
            <person name="Binder M."/>
            <person name="Bloem J."/>
            <person name="Labutti K."/>
            <person name="Salamov A."/>
            <person name="Andreopoulos B."/>
            <person name="Baker S."/>
            <person name="Barry K."/>
            <person name="Bills G."/>
            <person name="Bluhm B."/>
            <person name="Cannon C."/>
            <person name="Castanera R."/>
            <person name="Culley D."/>
            <person name="Daum C."/>
            <person name="Ezra D."/>
            <person name="Gonzalez J."/>
            <person name="Henrissat B."/>
            <person name="Kuo A."/>
            <person name="Liang C."/>
            <person name="Lipzen A."/>
            <person name="Lutzoni F."/>
            <person name="Magnuson J."/>
            <person name="Mondo S."/>
            <person name="Nolan M."/>
            <person name="Ohm R."/>
            <person name="Pangilinan J."/>
            <person name="Park H.-J."/>
            <person name="Ramirez L."/>
            <person name="Alfaro M."/>
            <person name="Sun H."/>
            <person name="Tritt A."/>
            <person name="Yoshinaga Y."/>
            <person name="Zwiers L.-H."/>
            <person name="Turgeon B."/>
            <person name="Goodwin S."/>
            <person name="Spatafora J."/>
            <person name="Crous P."/>
            <person name="Grigoriev I."/>
        </authorList>
    </citation>
    <scope>NUCLEOTIDE SEQUENCE</scope>
    <source>
        <strain evidence="2">CBS 175.79</strain>
    </source>
</reference>
<feature type="transmembrane region" description="Helical" evidence="1">
    <location>
        <begin position="147"/>
        <end position="164"/>
    </location>
</feature>
<evidence type="ECO:0000313" key="3">
    <source>
        <dbReference type="Proteomes" id="UP000799778"/>
    </source>
</evidence>
<evidence type="ECO:0000256" key="1">
    <source>
        <dbReference type="SAM" id="Phobius"/>
    </source>
</evidence>
<sequence length="173" mass="19356">MSGNPLPLLLLSEGVLKVIGGSVFLFSPTTILKNLQSAPCTATSISLIRNLGTQTLAFSIPLFLAARNDVVSIKSRRLVYWTLLGREGLLALGLLGQIGWSHVGQWKSPVDKGAEERERLLEEGLGYDLKGRDEDVRWDERVLRKGLLLWVAELTPFILGRIWILTMKKDWFV</sequence>
<organism evidence="2 3">
    <name type="scientific">Aaosphaeria arxii CBS 175.79</name>
    <dbReference type="NCBI Taxonomy" id="1450172"/>
    <lineage>
        <taxon>Eukaryota</taxon>
        <taxon>Fungi</taxon>
        <taxon>Dikarya</taxon>
        <taxon>Ascomycota</taxon>
        <taxon>Pezizomycotina</taxon>
        <taxon>Dothideomycetes</taxon>
        <taxon>Pleosporomycetidae</taxon>
        <taxon>Pleosporales</taxon>
        <taxon>Pleosporales incertae sedis</taxon>
        <taxon>Aaosphaeria</taxon>
    </lineage>
</organism>
<proteinExistence type="predicted"/>
<dbReference type="Proteomes" id="UP000799778">
    <property type="component" value="Unassembled WGS sequence"/>
</dbReference>
<keyword evidence="1" id="KW-1133">Transmembrane helix</keyword>
<evidence type="ECO:0000313" key="2">
    <source>
        <dbReference type="EMBL" id="KAF2014820.1"/>
    </source>
</evidence>
<dbReference type="AlphaFoldDB" id="A0A6A5XQ20"/>